<dbReference type="Proteomes" id="UP000019118">
    <property type="component" value="Unassembled WGS sequence"/>
</dbReference>
<dbReference type="PROSITE" id="PS50005">
    <property type="entry name" value="TPR"/>
    <property type="match status" value="2"/>
</dbReference>
<evidence type="ECO:0000256" key="3">
    <source>
        <dbReference type="PROSITE-ProRule" id="PRU00339"/>
    </source>
</evidence>
<feature type="repeat" description="TPR" evidence="3">
    <location>
        <begin position="224"/>
        <end position="257"/>
    </location>
</feature>
<dbReference type="PANTHER" id="PTHR22767:SF2">
    <property type="entry name" value="N(ALPHA)-ACETYLTRANSFERASE 15_16, ISOFORM A"/>
    <property type="match status" value="1"/>
</dbReference>
<keyword evidence="6" id="KW-1185">Reference proteome</keyword>
<dbReference type="SMART" id="SM00028">
    <property type="entry name" value="TPR"/>
    <property type="match status" value="5"/>
</dbReference>
<evidence type="ECO:0000313" key="6">
    <source>
        <dbReference type="Proteomes" id="UP000019118"/>
    </source>
</evidence>
<dbReference type="PANTHER" id="PTHR22767">
    <property type="entry name" value="N-TERMINAL ACETYLTRANSFERASE-RELATED"/>
    <property type="match status" value="1"/>
</dbReference>
<dbReference type="AlphaFoldDB" id="A0AAR5PL54"/>
<dbReference type="InterPro" id="IPR019734">
    <property type="entry name" value="TPR_rpt"/>
</dbReference>
<protein>
    <recommendedName>
        <fullName evidence="7">N-alpha-acetyltransferase 15, NatA auxiliary subunit</fullName>
    </recommendedName>
</protein>
<evidence type="ECO:0008006" key="7">
    <source>
        <dbReference type="Google" id="ProtNLM"/>
    </source>
</evidence>
<evidence type="ECO:0000256" key="4">
    <source>
        <dbReference type="SAM" id="MobiDB-lite"/>
    </source>
</evidence>
<dbReference type="Gene3D" id="1.25.40.1040">
    <property type="match status" value="1"/>
</dbReference>
<dbReference type="Pfam" id="PF12569">
    <property type="entry name" value="NatA_aux_su"/>
    <property type="match status" value="1"/>
</dbReference>
<sequence>MPSSKSLPPKENALFKRILKSYEQKQYKNGLKFAKQILSNPKFQEHGETLAMKGLTLNCLGRKEEAYEHVRRGLRNDLKSHVCWHVYGLLQRSDKKYDEAIKCYRNALKWDKNNIQILRDLSLLQIQMRDLEGYRDTRYQLLMLRPTQRASWIGYAMSFHLLVDYKNALSILDTFLDQQQRLNNFDYEHSEVLLYQNMVIQESGDLKQALKHLKTFSYQIVDKLTYKENIGDLHLRLADWKEAEEIYEELIDRNPENTLYYKKLIEAKRLTSESDIIDFYGKYAEKFPRSMPPKRLPLNYATGEQFRVLVDQYMRKALTKGVPPLFVDLRSLYKDGQKVQIIEELVLGYVQSLEKGNKYSETESSNGPKEPASAILWTYYFLAQHYDYLNQTEKALAYIETAIEHTPTLIELFVTKGRIYKHAGDPVEAYLCLDEAQAMDTADRYINSKCAKYMLRANLLKEAEETCAKFTREGVSAMENLNEMQCMWFQTECALAYQRLGKYGESLKKCHEIDRHFAEIIEDQFDFHTYCLRKMTLRSYMGLLRLEDVLRGHPFYFKAAKCAIEVYIHLFDSPLKDENAEQKLNTENLAPAELKKLKNKQRKAQKKAEQESAQAREAQVKRDQHNKSRQQGDAEADAPQLDELIPDKLARIEDPLEQAIIFLQPLQTLARDRIETHLMAFEVYYRKRKVLLMLQSIKRAHQVDAQHPKLHSCLIRFLRVVKDNQHNYDNAVSEVITTETKTLLSTKDAKTLNKEFLDSHKDSLKAALEVAIVMYQLDNKAQKDALSLVQ</sequence>
<reference evidence="6" key="1">
    <citation type="journal article" date="2013" name="Genome Biol.">
        <title>Draft genome of the mountain pine beetle, Dendroctonus ponderosae Hopkins, a major forest pest.</title>
        <authorList>
            <person name="Keeling C.I."/>
            <person name="Yuen M.M."/>
            <person name="Liao N.Y."/>
            <person name="Docking T.R."/>
            <person name="Chan S.K."/>
            <person name="Taylor G.A."/>
            <person name="Palmquist D.L."/>
            <person name="Jackman S.D."/>
            <person name="Nguyen A."/>
            <person name="Li M."/>
            <person name="Henderson H."/>
            <person name="Janes J.K."/>
            <person name="Zhao Y."/>
            <person name="Pandoh P."/>
            <person name="Moore R."/>
            <person name="Sperling F.A."/>
            <person name="Huber D.P."/>
            <person name="Birol I."/>
            <person name="Jones S.J."/>
            <person name="Bohlmann J."/>
        </authorList>
    </citation>
    <scope>NUCLEOTIDE SEQUENCE</scope>
</reference>
<name>A0AAR5PL54_DENPD</name>
<dbReference type="EnsemblMetazoa" id="XM_019906210.1">
    <property type="protein sequence ID" value="XP_019761769.1"/>
    <property type="gene ID" value="LOC109538820"/>
</dbReference>
<dbReference type="Gene3D" id="1.25.40.1010">
    <property type="match status" value="1"/>
</dbReference>
<reference evidence="5" key="2">
    <citation type="submission" date="2024-08" db="UniProtKB">
        <authorList>
            <consortium name="EnsemblMetazoa"/>
        </authorList>
    </citation>
    <scope>IDENTIFICATION</scope>
</reference>
<feature type="region of interest" description="Disordered" evidence="4">
    <location>
        <begin position="591"/>
        <end position="640"/>
    </location>
</feature>
<dbReference type="PIRSF" id="PIRSF000422">
    <property type="entry name" value="N-terminal-AcTrfase-A_aux_su"/>
    <property type="match status" value="1"/>
</dbReference>
<evidence type="ECO:0000256" key="2">
    <source>
        <dbReference type="ARBA" id="ARBA00022803"/>
    </source>
</evidence>
<dbReference type="Pfam" id="PF13181">
    <property type="entry name" value="TPR_8"/>
    <property type="match status" value="1"/>
</dbReference>
<accession>A0AAR5PL54</accession>
<dbReference type="FunFam" id="1.25.40.1040:FF:000003">
    <property type="entry name" value="N-terminal acetyltransferase A, auxiliary subunit"/>
    <property type="match status" value="1"/>
</dbReference>
<evidence type="ECO:0000313" key="5">
    <source>
        <dbReference type="EnsemblMetazoa" id="XP_019761769.1"/>
    </source>
</evidence>
<dbReference type="SUPFAM" id="SSF48452">
    <property type="entry name" value="TPR-like"/>
    <property type="match status" value="1"/>
</dbReference>
<feature type="repeat" description="TPR" evidence="3">
    <location>
        <begin position="81"/>
        <end position="114"/>
    </location>
</feature>
<dbReference type="InterPro" id="IPR011990">
    <property type="entry name" value="TPR-like_helical_dom_sf"/>
</dbReference>
<dbReference type="GO" id="GO:0031415">
    <property type="term" value="C:NatA complex"/>
    <property type="evidence" value="ECO:0007669"/>
    <property type="project" value="TreeGrafter"/>
</dbReference>
<dbReference type="InterPro" id="IPR021183">
    <property type="entry name" value="NatA_aux_su"/>
</dbReference>
<keyword evidence="1" id="KW-0677">Repeat</keyword>
<proteinExistence type="predicted"/>
<organism evidence="5 6">
    <name type="scientific">Dendroctonus ponderosae</name>
    <name type="common">Mountain pine beetle</name>
    <dbReference type="NCBI Taxonomy" id="77166"/>
    <lineage>
        <taxon>Eukaryota</taxon>
        <taxon>Metazoa</taxon>
        <taxon>Ecdysozoa</taxon>
        <taxon>Arthropoda</taxon>
        <taxon>Hexapoda</taxon>
        <taxon>Insecta</taxon>
        <taxon>Pterygota</taxon>
        <taxon>Neoptera</taxon>
        <taxon>Endopterygota</taxon>
        <taxon>Coleoptera</taxon>
        <taxon>Polyphaga</taxon>
        <taxon>Cucujiformia</taxon>
        <taxon>Curculionidae</taxon>
        <taxon>Scolytinae</taxon>
        <taxon>Dendroctonus</taxon>
    </lineage>
</organism>
<keyword evidence="2 3" id="KW-0802">TPR repeat</keyword>
<feature type="compositionally biased region" description="Basic and acidic residues" evidence="4">
    <location>
        <begin position="618"/>
        <end position="632"/>
    </location>
</feature>
<evidence type="ECO:0000256" key="1">
    <source>
        <dbReference type="ARBA" id="ARBA00022737"/>
    </source>
</evidence>